<sequence length="287" mass="31372">MKNLKHVSAAVVSAVLVTLAATGCSVSVRPDTKGLEYDAGPLSSTEFDNCNTGRIWHGPGDKVYLYPVGQRTYQFGDDGDTDALKVVSKDDLELTVEGVATFSLNDDCKVLRKFHEEIGLKYEAYEDDGWAKMLRIYIGSPLDRALDEVSKGYSWQDLYSDPKIKREWETKVGEAVAQQVNAIAGDNYFCAPTFNGSGECGSFLLTLQQPVPPENVRVSLAAAQQAIEDNKTQTNRNKQIQTELKALADLKKVLGDAYAVILYQAIKDGKIKVVPVPAGGDINITTD</sequence>
<evidence type="ECO:0000313" key="3">
    <source>
        <dbReference type="EMBL" id="GAA0944831.1"/>
    </source>
</evidence>
<evidence type="ECO:0000256" key="1">
    <source>
        <dbReference type="SAM" id="SignalP"/>
    </source>
</evidence>
<dbReference type="RefSeq" id="WP_344238758.1">
    <property type="nucleotide sequence ID" value="NZ_BAAAHH010000005.1"/>
</dbReference>
<feature type="domain" description="Band 7" evidence="2">
    <location>
        <begin position="52"/>
        <end position="239"/>
    </location>
</feature>
<evidence type="ECO:0000313" key="4">
    <source>
        <dbReference type="Proteomes" id="UP001500665"/>
    </source>
</evidence>
<feature type="signal peptide" evidence="1">
    <location>
        <begin position="1"/>
        <end position="20"/>
    </location>
</feature>
<keyword evidence="4" id="KW-1185">Reference proteome</keyword>
<gene>
    <name evidence="3" type="ORF">GCM10009550_18070</name>
</gene>
<dbReference type="Proteomes" id="UP001500665">
    <property type="component" value="Unassembled WGS sequence"/>
</dbReference>
<dbReference type="Pfam" id="PF01145">
    <property type="entry name" value="Band_7"/>
    <property type="match status" value="1"/>
</dbReference>
<name>A0ABP4B1S0_9ACTN</name>
<dbReference type="InterPro" id="IPR001107">
    <property type="entry name" value="Band_7"/>
</dbReference>
<evidence type="ECO:0000259" key="2">
    <source>
        <dbReference type="Pfam" id="PF01145"/>
    </source>
</evidence>
<organism evidence="3 4">
    <name type="scientific">Actinocorallia libanotica</name>
    <dbReference type="NCBI Taxonomy" id="46162"/>
    <lineage>
        <taxon>Bacteria</taxon>
        <taxon>Bacillati</taxon>
        <taxon>Actinomycetota</taxon>
        <taxon>Actinomycetes</taxon>
        <taxon>Streptosporangiales</taxon>
        <taxon>Thermomonosporaceae</taxon>
        <taxon>Actinocorallia</taxon>
    </lineage>
</organism>
<feature type="chain" id="PRO_5047478799" description="Band 7 domain-containing protein" evidence="1">
    <location>
        <begin position="21"/>
        <end position="287"/>
    </location>
</feature>
<comment type="caution">
    <text evidence="3">The sequence shown here is derived from an EMBL/GenBank/DDBJ whole genome shotgun (WGS) entry which is preliminary data.</text>
</comment>
<dbReference type="PROSITE" id="PS51257">
    <property type="entry name" value="PROKAR_LIPOPROTEIN"/>
    <property type="match status" value="1"/>
</dbReference>
<dbReference type="EMBL" id="BAAAHH010000005">
    <property type="protein sequence ID" value="GAA0944831.1"/>
    <property type="molecule type" value="Genomic_DNA"/>
</dbReference>
<protein>
    <recommendedName>
        <fullName evidence="2">Band 7 domain-containing protein</fullName>
    </recommendedName>
</protein>
<accession>A0ABP4B1S0</accession>
<reference evidence="4" key="1">
    <citation type="journal article" date="2019" name="Int. J. Syst. Evol. Microbiol.">
        <title>The Global Catalogue of Microorganisms (GCM) 10K type strain sequencing project: providing services to taxonomists for standard genome sequencing and annotation.</title>
        <authorList>
            <consortium name="The Broad Institute Genomics Platform"/>
            <consortium name="The Broad Institute Genome Sequencing Center for Infectious Disease"/>
            <person name="Wu L."/>
            <person name="Ma J."/>
        </authorList>
    </citation>
    <scope>NUCLEOTIDE SEQUENCE [LARGE SCALE GENOMIC DNA]</scope>
    <source>
        <strain evidence="4">JCM 10696</strain>
    </source>
</reference>
<proteinExistence type="predicted"/>
<keyword evidence="1" id="KW-0732">Signal</keyword>